<dbReference type="GO" id="GO:0046872">
    <property type="term" value="F:metal ion binding"/>
    <property type="evidence" value="ECO:0007669"/>
    <property type="project" value="UniProtKB-KW"/>
</dbReference>
<dbReference type="InterPro" id="IPR005925">
    <property type="entry name" value="Agmatinase-rel"/>
</dbReference>
<dbReference type="RefSeq" id="WP_072976007.1">
    <property type="nucleotide sequence ID" value="NZ_FQTY01000008.1"/>
</dbReference>
<feature type="binding site" evidence="4">
    <location>
        <position position="154"/>
    </location>
    <ligand>
        <name>Mn(2+)</name>
        <dbReference type="ChEBI" id="CHEBI:29035"/>
        <label>1</label>
    </ligand>
</feature>
<dbReference type="Proteomes" id="UP000184114">
    <property type="component" value="Unassembled WGS sequence"/>
</dbReference>
<dbReference type="CDD" id="cd11592">
    <property type="entry name" value="Agmatinase_PAH"/>
    <property type="match status" value="1"/>
</dbReference>
<reference evidence="7" key="1">
    <citation type="submission" date="2016-11" db="EMBL/GenBank/DDBJ databases">
        <authorList>
            <person name="Varghese N."/>
            <person name="Submissions S."/>
        </authorList>
    </citation>
    <scope>NUCLEOTIDE SEQUENCE [LARGE SCALE GENOMIC DNA]</scope>
    <source>
        <strain evidence="7">DSM 18095</strain>
    </source>
</reference>
<dbReference type="NCBIfam" id="NF002564">
    <property type="entry name" value="PRK02190.1"/>
    <property type="match status" value="1"/>
</dbReference>
<protein>
    <submittedName>
        <fullName evidence="6">Agmatinase</fullName>
    </submittedName>
</protein>
<dbReference type="NCBIfam" id="TIGR01230">
    <property type="entry name" value="agmatinase"/>
    <property type="match status" value="1"/>
</dbReference>
<sequence length="319" mass="35217">MENINANQPASASSSPRFVNMGTFMRMPRIDKLEGLDFAIVGIPFDTASSFRTGARFGPNGIRNISVMMKPNNVIMEINILDELKGGDYGDINIVPGYILPSYEKIEEEMTKIVNADVTPIALGGDHSITLAELRAVAKKHGPVALVHFDSHADINEEVFGEKYNHGTPFRRAIEEGLIDPSHSIQIGMRGSLYDPNEHKMAAELGLKLIPAHKIREMGFEELLKQIKERVGDKKAFLTFDIDFVDPAYAPGTGTPEVAGFTSLETLNLIRGIKELNFVGFDIVEVAPPYDFGEITSYMAANIAFEFLSILALKKKNSR</sequence>
<gene>
    <name evidence="6" type="ORF">SAMN02745784_02015</name>
</gene>
<feature type="binding site" evidence="4">
    <location>
        <position position="150"/>
    </location>
    <ligand>
        <name>Mn(2+)</name>
        <dbReference type="ChEBI" id="CHEBI:29035"/>
        <label>1</label>
    </ligand>
</feature>
<keyword evidence="2 4" id="KW-0479">Metal-binding</keyword>
<dbReference type="PANTHER" id="PTHR11358">
    <property type="entry name" value="ARGINASE/AGMATINASE"/>
    <property type="match status" value="1"/>
</dbReference>
<evidence type="ECO:0000256" key="5">
    <source>
        <dbReference type="RuleBase" id="RU003684"/>
    </source>
</evidence>
<proteinExistence type="inferred from homology"/>
<dbReference type="InterPro" id="IPR023696">
    <property type="entry name" value="Ureohydrolase_dom_sf"/>
</dbReference>
<dbReference type="InterPro" id="IPR020855">
    <property type="entry name" value="Ureohydrolase_Mn_BS"/>
</dbReference>
<dbReference type="PROSITE" id="PS51409">
    <property type="entry name" value="ARGINASE_2"/>
    <property type="match status" value="1"/>
</dbReference>
<dbReference type="Gene3D" id="3.40.800.10">
    <property type="entry name" value="Ureohydrolase domain"/>
    <property type="match status" value="1"/>
</dbReference>
<keyword evidence="7" id="KW-1185">Reference proteome</keyword>
<evidence type="ECO:0000256" key="3">
    <source>
        <dbReference type="ARBA" id="ARBA00022801"/>
    </source>
</evidence>
<feature type="binding site" evidence="4">
    <location>
        <position position="127"/>
    </location>
    <ligand>
        <name>Mn(2+)</name>
        <dbReference type="ChEBI" id="CHEBI:29035"/>
        <label>1</label>
    </ligand>
</feature>
<evidence type="ECO:0000256" key="1">
    <source>
        <dbReference type="ARBA" id="ARBA00009227"/>
    </source>
</evidence>
<feature type="binding site" evidence="4">
    <location>
        <position position="152"/>
    </location>
    <ligand>
        <name>Mn(2+)</name>
        <dbReference type="ChEBI" id="CHEBI:29035"/>
        <label>1</label>
    </ligand>
</feature>
<dbReference type="PANTHER" id="PTHR11358:SF26">
    <property type="entry name" value="GUANIDINO ACID HYDROLASE, MITOCHONDRIAL"/>
    <property type="match status" value="1"/>
</dbReference>
<dbReference type="EMBL" id="FQTY01000008">
    <property type="protein sequence ID" value="SHE85253.1"/>
    <property type="molecule type" value="Genomic_DNA"/>
</dbReference>
<feature type="binding site" evidence="4">
    <location>
        <position position="243"/>
    </location>
    <ligand>
        <name>Mn(2+)</name>
        <dbReference type="ChEBI" id="CHEBI:29035"/>
        <label>1</label>
    </ligand>
</feature>
<organism evidence="6 7">
    <name type="scientific">Tissierella praeacuta DSM 18095</name>
    <dbReference type="NCBI Taxonomy" id="1123404"/>
    <lineage>
        <taxon>Bacteria</taxon>
        <taxon>Bacillati</taxon>
        <taxon>Bacillota</taxon>
        <taxon>Tissierellia</taxon>
        <taxon>Tissierellales</taxon>
        <taxon>Tissierellaceae</taxon>
        <taxon>Tissierella</taxon>
    </lineage>
</organism>
<dbReference type="Pfam" id="PF00491">
    <property type="entry name" value="Arginase"/>
    <property type="match status" value="1"/>
</dbReference>
<name>A0A1M4WW12_9FIRM</name>
<accession>A0A1M4WW12</accession>
<evidence type="ECO:0000256" key="4">
    <source>
        <dbReference type="PIRSR" id="PIRSR036979-1"/>
    </source>
</evidence>
<evidence type="ECO:0000313" key="7">
    <source>
        <dbReference type="Proteomes" id="UP000184114"/>
    </source>
</evidence>
<keyword evidence="3 5" id="KW-0378">Hydrolase</keyword>
<keyword evidence="4" id="KW-0464">Manganese</keyword>
<evidence type="ECO:0000313" key="6">
    <source>
        <dbReference type="EMBL" id="SHE85253.1"/>
    </source>
</evidence>
<dbReference type="AlphaFoldDB" id="A0A1M4WW12"/>
<dbReference type="InterPro" id="IPR006035">
    <property type="entry name" value="Ureohydrolase"/>
</dbReference>
<dbReference type="PRINTS" id="PR00116">
    <property type="entry name" value="ARGINASE"/>
</dbReference>
<feature type="binding site" evidence="4">
    <location>
        <position position="241"/>
    </location>
    <ligand>
        <name>Mn(2+)</name>
        <dbReference type="ChEBI" id="CHEBI:29035"/>
        <label>1</label>
    </ligand>
</feature>
<dbReference type="STRING" id="1123404.SAMN02745784_02015"/>
<evidence type="ECO:0000256" key="2">
    <source>
        <dbReference type="ARBA" id="ARBA00022723"/>
    </source>
</evidence>
<comment type="similarity">
    <text evidence="1">Belongs to the arginase family. Agmatinase subfamily.</text>
</comment>
<comment type="cofactor">
    <cofactor evidence="4">
        <name>Mn(2+)</name>
        <dbReference type="ChEBI" id="CHEBI:29035"/>
    </cofactor>
    <text evidence="4">Binds 2 manganese ions per subunit.</text>
</comment>
<dbReference type="GO" id="GO:0033389">
    <property type="term" value="P:putrescine biosynthetic process from arginine, via agmatine"/>
    <property type="evidence" value="ECO:0007669"/>
    <property type="project" value="TreeGrafter"/>
</dbReference>
<dbReference type="PIRSF" id="PIRSF036979">
    <property type="entry name" value="Arginase"/>
    <property type="match status" value="1"/>
</dbReference>
<dbReference type="GO" id="GO:0008783">
    <property type="term" value="F:agmatinase activity"/>
    <property type="evidence" value="ECO:0007669"/>
    <property type="project" value="TreeGrafter"/>
</dbReference>
<dbReference type="PROSITE" id="PS01053">
    <property type="entry name" value="ARGINASE_1"/>
    <property type="match status" value="1"/>
</dbReference>
<dbReference type="SUPFAM" id="SSF52768">
    <property type="entry name" value="Arginase/deacetylase"/>
    <property type="match status" value="1"/>
</dbReference>
<dbReference type="GeneID" id="90994463"/>